<dbReference type="AlphaFoldDB" id="A0A8B9VUS5"/>
<evidence type="ECO:0000313" key="12">
    <source>
        <dbReference type="Ensembl" id="ENSAZOP00000028443.1"/>
    </source>
</evidence>
<keyword evidence="3" id="KW-0964">Secreted</keyword>
<proteinExistence type="inferred from homology"/>
<dbReference type="InterPro" id="IPR016201">
    <property type="entry name" value="PSI"/>
</dbReference>
<organism evidence="12 13">
    <name type="scientific">Anas zonorhyncha</name>
    <name type="common">Eastern spot-billed duck</name>
    <dbReference type="NCBI Taxonomy" id="75864"/>
    <lineage>
        <taxon>Eukaryota</taxon>
        <taxon>Metazoa</taxon>
        <taxon>Chordata</taxon>
        <taxon>Craniata</taxon>
        <taxon>Vertebrata</taxon>
        <taxon>Euteleostomi</taxon>
        <taxon>Archelosauria</taxon>
        <taxon>Archosauria</taxon>
        <taxon>Dinosauria</taxon>
        <taxon>Saurischia</taxon>
        <taxon>Theropoda</taxon>
        <taxon>Coelurosauria</taxon>
        <taxon>Aves</taxon>
        <taxon>Neognathae</taxon>
        <taxon>Galloanserae</taxon>
        <taxon>Anseriformes</taxon>
        <taxon>Anatidae</taxon>
        <taxon>Anatinae</taxon>
        <taxon>Anas</taxon>
    </lineage>
</organism>
<dbReference type="Gene3D" id="2.60.40.10">
    <property type="entry name" value="Immunoglobulins"/>
    <property type="match status" value="1"/>
</dbReference>
<feature type="region of interest" description="Disordered" evidence="9">
    <location>
        <begin position="18"/>
        <end position="41"/>
    </location>
</feature>
<dbReference type="GO" id="GO:0030335">
    <property type="term" value="P:positive regulation of cell migration"/>
    <property type="evidence" value="ECO:0007669"/>
    <property type="project" value="TreeGrafter"/>
</dbReference>
<dbReference type="InterPro" id="IPR036352">
    <property type="entry name" value="Semap_dom_sf"/>
</dbReference>
<dbReference type="FunFam" id="2.130.10.10:FF:000015">
    <property type="entry name" value="Semaphorin 3B"/>
    <property type="match status" value="1"/>
</dbReference>
<keyword evidence="5" id="KW-1015">Disulfide bond</keyword>
<feature type="region of interest" description="Disordered" evidence="9">
    <location>
        <begin position="847"/>
        <end position="893"/>
    </location>
</feature>
<dbReference type="PANTHER" id="PTHR11036">
    <property type="entry name" value="SEMAPHORIN"/>
    <property type="match status" value="1"/>
</dbReference>
<dbReference type="Gene3D" id="3.30.1680.10">
    <property type="entry name" value="ligand-binding face of the semaphorins, domain 2"/>
    <property type="match status" value="1"/>
</dbReference>
<protein>
    <submittedName>
        <fullName evidence="12">Semaphorin 3B</fullName>
    </submittedName>
</protein>
<dbReference type="GO" id="GO:0071526">
    <property type="term" value="P:semaphorin-plexin signaling pathway"/>
    <property type="evidence" value="ECO:0007669"/>
    <property type="project" value="TreeGrafter"/>
</dbReference>
<evidence type="ECO:0000256" key="4">
    <source>
        <dbReference type="ARBA" id="ARBA00022729"/>
    </source>
</evidence>
<keyword evidence="6" id="KW-0325">Glycoprotein</keyword>
<dbReference type="InterPro" id="IPR015943">
    <property type="entry name" value="WD40/YVTN_repeat-like_dom_sf"/>
</dbReference>
<comment type="similarity">
    <text evidence="2">Belongs to the semaphorin family.</text>
</comment>
<keyword evidence="7" id="KW-0393">Immunoglobulin domain</keyword>
<evidence type="ECO:0000256" key="2">
    <source>
        <dbReference type="ARBA" id="ARBA00009492"/>
    </source>
</evidence>
<dbReference type="SMART" id="SM00630">
    <property type="entry name" value="Sema"/>
    <property type="match status" value="1"/>
</dbReference>
<keyword evidence="13" id="KW-1185">Reference proteome</keyword>
<name>A0A8B9VUS5_9AVES</name>
<comment type="caution">
    <text evidence="8">Lacks conserved residue(s) required for the propagation of feature annotation.</text>
</comment>
<evidence type="ECO:0000256" key="1">
    <source>
        <dbReference type="ARBA" id="ARBA00004613"/>
    </source>
</evidence>
<dbReference type="Gene3D" id="2.130.10.10">
    <property type="entry name" value="YVTN repeat-like/Quinoprotein amine dehydrogenase"/>
    <property type="match status" value="1"/>
</dbReference>
<dbReference type="InterPro" id="IPR007110">
    <property type="entry name" value="Ig-like_dom"/>
</dbReference>
<evidence type="ECO:0000256" key="7">
    <source>
        <dbReference type="ARBA" id="ARBA00023319"/>
    </source>
</evidence>
<dbReference type="InterPro" id="IPR013783">
    <property type="entry name" value="Ig-like_fold"/>
</dbReference>
<reference evidence="12" key="1">
    <citation type="submission" date="2025-08" db="UniProtKB">
        <authorList>
            <consortium name="Ensembl"/>
        </authorList>
    </citation>
    <scope>IDENTIFICATION</scope>
</reference>
<dbReference type="GO" id="GO:0045499">
    <property type="term" value="F:chemorepellent activity"/>
    <property type="evidence" value="ECO:0007669"/>
    <property type="project" value="TreeGrafter"/>
</dbReference>
<dbReference type="PROSITE" id="PS51004">
    <property type="entry name" value="SEMA"/>
    <property type="match status" value="1"/>
</dbReference>
<evidence type="ECO:0000313" key="13">
    <source>
        <dbReference type="Proteomes" id="UP000694549"/>
    </source>
</evidence>
<dbReference type="InterPro" id="IPR036179">
    <property type="entry name" value="Ig-like_dom_sf"/>
</dbReference>
<feature type="region of interest" description="Disordered" evidence="9">
    <location>
        <begin position="696"/>
        <end position="718"/>
    </location>
</feature>
<comment type="subcellular location">
    <subcellularLocation>
        <location evidence="1">Secreted</location>
    </subcellularLocation>
</comment>
<keyword evidence="4" id="KW-0732">Signal</keyword>
<dbReference type="Proteomes" id="UP000694549">
    <property type="component" value="Unplaced"/>
</dbReference>
<evidence type="ECO:0000256" key="6">
    <source>
        <dbReference type="ARBA" id="ARBA00023180"/>
    </source>
</evidence>
<dbReference type="SUPFAM" id="SSF101912">
    <property type="entry name" value="Sema domain"/>
    <property type="match status" value="1"/>
</dbReference>
<dbReference type="InterPro" id="IPR001627">
    <property type="entry name" value="Semap_dom"/>
</dbReference>
<dbReference type="GO" id="GO:0007411">
    <property type="term" value="P:axon guidance"/>
    <property type="evidence" value="ECO:0007669"/>
    <property type="project" value="TreeGrafter"/>
</dbReference>
<feature type="domain" description="Ig-like" evidence="10">
    <location>
        <begin position="719"/>
        <end position="796"/>
    </location>
</feature>
<dbReference type="SUPFAM" id="SSF103575">
    <property type="entry name" value="Plexin repeat"/>
    <property type="match status" value="1"/>
</dbReference>
<dbReference type="Pfam" id="PF01403">
    <property type="entry name" value="Sema"/>
    <property type="match status" value="1"/>
</dbReference>
<dbReference type="CDD" id="cd05871">
    <property type="entry name" value="Ig_Sema3"/>
    <property type="match status" value="1"/>
</dbReference>
<dbReference type="SMART" id="SM00409">
    <property type="entry name" value="IG"/>
    <property type="match status" value="1"/>
</dbReference>
<evidence type="ECO:0000256" key="5">
    <source>
        <dbReference type="ARBA" id="ARBA00023157"/>
    </source>
</evidence>
<evidence type="ECO:0000256" key="3">
    <source>
        <dbReference type="ARBA" id="ARBA00022525"/>
    </source>
</evidence>
<dbReference type="FunFam" id="2.60.40.10:FF:000030">
    <property type="entry name" value="Semaphorin 3F like"/>
    <property type="match status" value="1"/>
</dbReference>
<dbReference type="PROSITE" id="PS50835">
    <property type="entry name" value="IG_LIKE"/>
    <property type="match status" value="1"/>
</dbReference>
<feature type="domain" description="Sema" evidence="11">
    <location>
        <begin position="178"/>
        <end position="662"/>
    </location>
</feature>
<dbReference type="Ensembl" id="ENSAZOT00000030465.1">
    <property type="protein sequence ID" value="ENSAZOP00000028443.1"/>
    <property type="gene ID" value="ENSAZOG00000017942.1"/>
</dbReference>
<evidence type="ECO:0000259" key="11">
    <source>
        <dbReference type="PROSITE" id="PS51004"/>
    </source>
</evidence>
<evidence type="ECO:0000259" key="10">
    <source>
        <dbReference type="PROSITE" id="PS50835"/>
    </source>
</evidence>
<dbReference type="InterPro" id="IPR003599">
    <property type="entry name" value="Ig_sub"/>
</dbReference>
<dbReference type="PANTHER" id="PTHR11036:SF37">
    <property type="entry name" value="SEMAPHORIN-3B"/>
    <property type="match status" value="1"/>
</dbReference>
<evidence type="ECO:0000256" key="9">
    <source>
        <dbReference type="SAM" id="MobiDB-lite"/>
    </source>
</evidence>
<evidence type="ECO:0000256" key="8">
    <source>
        <dbReference type="PROSITE-ProRule" id="PRU00352"/>
    </source>
</evidence>
<sequence length="893" mass="99023">MCPPSTHRVAPACALQMLRGHPSGPAPSPRGARGLGSPRCSGAAGTWVVTFPSRCGQGTRASLAAGPGAPVPPGSRWTSPGGEDTAPFVAAGPNSRDRAPRPSLHPRPRDWHPSAIWGLKSGQQTLPQPKAPRARRQSRGAASQAPAMSSPLLLLLLLLLLLRGPAAGRPPPATATPRLRLAFPELRARHGLRLFQLGRSCCYEALLLDEERGRLFVGAKNHLVSLSLDNIGQRDRKIYWPAPVEWREECNWAGKDITAECMNFVKILHAYNRTHLYACGTGAFHPTCAFVEVGQHTEDHVFKLDPRRAEDGKGKSPYDPRHTAASVLVGEELYSGVATDLMGRDFTIFRSLGPRPSVRTEQHDSRWLNEPKFVDVFWVPESENPDDDKIYFFFRETAVERQQGLGKTSFTRIGQICRNDVGGQRSLVNKWTTFLKARLVCAVPGADGADTYFNELRDVFLLQTRDKRNPLVYAVFSTSSSVFQGSAVCVYTMADIRRAFLGPFAHKEGPNYQWVPYQARVPYPRPGMCPSKTFGTFSSTKDFPDEVIQFARHHPLMYNPVLPHGQRPLFLQAGVPYTFTRIAVDRVSAADGHYDVLFIGTDVGTVLKVVSVPQERWHGMEELLLEELQVFQDASPIISLQLSSKRQQLYAGSTTAVAQLPLHRCSAYGKACAECCLARDPYCAWDGTACTRYMPSTKRRSRRQDVRNGDPNLLCSEEPRRGRVPQRQLYAVEGSSTFLECVPRSLQARVLWTYQHSPDAPQREVQPDERVVWTERGLLVRSVQRSDAGLYLCRATEHGFTQPLLRLALEVITASRVAVPPPPGAPAPSRTLWYRDFLQLLERPEAACEGPRGGSRAPRTQAGPPARPGEEPRAACRRRTRGGPRGPRSASPW</sequence>
<dbReference type="InterPro" id="IPR027231">
    <property type="entry name" value="Semaphorin"/>
</dbReference>
<dbReference type="SUPFAM" id="SSF48726">
    <property type="entry name" value="Immunoglobulin"/>
    <property type="match status" value="1"/>
</dbReference>
<accession>A0A8B9VUS5</accession>
<dbReference type="GO" id="GO:0005576">
    <property type="term" value="C:extracellular region"/>
    <property type="evidence" value="ECO:0007669"/>
    <property type="project" value="UniProtKB-SubCell"/>
</dbReference>
<dbReference type="GO" id="GO:0001755">
    <property type="term" value="P:neural crest cell migration"/>
    <property type="evidence" value="ECO:0007669"/>
    <property type="project" value="TreeGrafter"/>
</dbReference>
<dbReference type="GO" id="GO:0005886">
    <property type="term" value="C:plasma membrane"/>
    <property type="evidence" value="ECO:0007669"/>
    <property type="project" value="TreeGrafter"/>
</dbReference>
<feature type="region of interest" description="Disordered" evidence="9">
    <location>
        <begin position="59"/>
        <end position="145"/>
    </location>
</feature>
<dbReference type="SMART" id="SM00423">
    <property type="entry name" value="PSI"/>
    <property type="match status" value="1"/>
</dbReference>
<reference evidence="12" key="2">
    <citation type="submission" date="2025-09" db="UniProtKB">
        <authorList>
            <consortium name="Ensembl"/>
        </authorList>
    </citation>
    <scope>IDENTIFICATION</scope>
</reference>
<dbReference type="GO" id="GO:0030215">
    <property type="term" value="F:semaphorin receptor binding"/>
    <property type="evidence" value="ECO:0007669"/>
    <property type="project" value="InterPro"/>
</dbReference>